<keyword evidence="4" id="KW-1185">Reference proteome</keyword>
<comment type="caution">
    <text evidence="3">The sequence shown here is derived from an EMBL/GenBank/DDBJ whole genome shotgun (WGS) entry which is preliminary data.</text>
</comment>
<sequence>MGEPYKPSDVHSLLNDPKLPIYFPAKEENTLSPDHNRPLYHVGFTMVPPPPPTHNNNHRSSPRRSWRLLGHYTCRDLPAFVQSGFSWKDNLVPELCFHAATTAEYSKGVRWKYLQSWGIREFPGKSAQESRWTGNIAVLAHDVETLAGFRLEELTVGNVLCVTAYNPLGYLAFFYDREAPERNIDCIGVNNNNGDGRREKTGRSENKGPSAPRWILPRGQGIEKPGNTGGTEGLRWGWRFAIMLVVVCSGLGWWGY</sequence>
<gene>
    <name evidence="3" type="ORF">QBC41DRAFT_396379</name>
</gene>
<feature type="region of interest" description="Disordered" evidence="1">
    <location>
        <begin position="190"/>
        <end position="228"/>
    </location>
</feature>
<evidence type="ECO:0000313" key="3">
    <source>
        <dbReference type="EMBL" id="KAK0667171.1"/>
    </source>
</evidence>
<organism evidence="3 4">
    <name type="scientific">Cercophora samala</name>
    <dbReference type="NCBI Taxonomy" id="330535"/>
    <lineage>
        <taxon>Eukaryota</taxon>
        <taxon>Fungi</taxon>
        <taxon>Dikarya</taxon>
        <taxon>Ascomycota</taxon>
        <taxon>Pezizomycotina</taxon>
        <taxon>Sordariomycetes</taxon>
        <taxon>Sordariomycetidae</taxon>
        <taxon>Sordariales</taxon>
        <taxon>Lasiosphaeriaceae</taxon>
        <taxon>Cercophora</taxon>
    </lineage>
</organism>
<dbReference type="Proteomes" id="UP001174997">
    <property type="component" value="Unassembled WGS sequence"/>
</dbReference>
<feature type="transmembrane region" description="Helical" evidence="2">
    <location>
        <begin position="236"/>
        <end position="255"/>
    </location>
</feature>
<dbReference type="AlphaFoldDB" id="A0AA40D9T6"/>
<evidence type="ECO:0000313" key="4">
    <source>
        <dbReference type="Proteomes" id="UP001174997"/>
    </source>
</evidence>
<name>A0AA40D9T6_9PEZI</name>
<keyword evidence="2" id="KW-0472">Membrane</keyword>
<reference evidence="3" key="1">
    <citation type="submission" date="2023-06" db="EMBL/GenBank/DDBJ databases">
        <title>Genome-scale phylogeny and comparative genomics of the fungal order Sordariales.</title>
        <authorList>
            <consortium name="Lawrence Berkeley National Laboratory"/>
            <person name="Hensen N."/>
            <person name="Bonometti L."/>
            <person name="Westerberg I."/>
            <person name="Brannstrom I.O."/>
            <person name="Guillou S."/>
            <person name="Cros-Aarteil S."/>
            <person name="Calhoun S."/>
            <person name="Haridas S."/>
            <person name="Kuo A."/>
            <person name="Mondo S."/>
            <person name="Pangilinan J."/>
            <person name="Riley R."/>
            <person name="Labutti K."/>
            <person name="Andreopoulos B."/>
            <person name="Lipzen A."/>
            <person name="Chen C."/>
            <person name="Yanf M."/>
            <person name="Daum C."/>
            <person name="Ng V."/>
            <person name="Clum A."/>
            <person name="Steindorff A."/>
            <person name="Ohm R."/>
            <person name="Martin F."/>
            <person name="Silar P."/>
            <person name="Natvig D."/>
            <person name="Lalanne C."/>
            <person name="Gautier V."/>
            <person name="Ament-Velasquez S.L."/>
            <person name="Kruys A."/>
            <person name="Hutchinson M.I."/>
            <person name="Powell A.J."/>
            <person name="Barry K."/>
            <person name="Miller A.N."/>
            <person name="Grigoriev I.V."/>
            <person name="Debuchy R."/>
            <person name="Gladieux P."/>
            <person name="Thoren M.H."/>
            <person name="Johannesson H."/>
        </authorList>
    </citation>
    <scope>NUCLEOTIDE SEQUENCE</scope>
    <source>
        <strain evidence="3">CBS 307.81</strain>
    </source>
</reference>
<keyword evidence="2" id="KW-1133">Transmembrane helix</keyword>
<proteinExistence type="predicted"/>
<dbReference type="EMBL" id="JAULSY010000076">
    <property type="protein sequence ID" value="KAK0667171.1"/>
    <property type="molecule type" value="Genomic_DNA"/>
</dbReference>
<evidence type="ECO:0000256" key="1">
    <source>
        <dbReference type="SAM" id="MobiDB-lite"/>
    </source>
</evidence>
<accession>A0AA40D9T6</accession>
<evidence type="ECO:0000256" key="2">
    <source>
        <dbReference type="SAM" id="Phobius"/>
    </source>
</evidence>
<feature type="compositionally biased region" description="Basic and acidic residues" evidence="1">
    <location>
        <begin position="195"/>
        <end position="206"/>
    </location>
</feature>
<protein>
    <submittedName>
        <fullName evidence="3">Uncharacterized protein</fullName>
    </submittedName>
</protein>
<keyword evidence="2" id="KW-0812">Transmembrane</keyword>